<dbReference type="WBParaSite" id="HPLM_0001795401-mRNA-1">
    <property type="protein sequence ID" value="HPLM_0001795401-mRNA-1"/>
    <property type="gene ID" value="HPLM_0001795401"/>
</dbReference>
<evidence type="ECO:0000313" key="2">
    <source>
        <dbReference type="Proteomes" id="UP000268014"/>
    </source>
</evidence>
<evidence type="ECO:0000313" key="1">
    <source>
        <dbReference type="EMBL" id="VDO67920.1"/>
    </source>
</evidence>
<organism evidence="3">
    <name type="scientific">Haemonchus placei</name>
    <name type="common">Barber's pole worm</name>
    <dbReference type="NCBI Taxonomy" id="6290"/>
    <lineage>
        <taxon>Eukaryota</taxon>
        <taxon>Metazoa</taxon>
        <taxon>Ecdysozoa</taxon>
        <taxon>Nematoda</taxon>
        <taxon>Chromadorea</taxon>
        <taxon>Rhabditida</taxon>
        <taxon>Rhabditina</taxon>
        <taxon>Rhabditomorpha</taxon>
        <taxon>Strongyloidea</taxon>
        <taxon>Trichostrongylidae</taxon>
        <taxon>Haemonchus</taxon>
    </lineage>
</organism>
<accession>A0A0N4X0Y8</accession>
<protein>
    <submittedName>
        <fullName evidence="3">Transposase</fullName>
    </submittedName>
</protein>
<sequence length="51" mass="5676">MDFASSFRATGQNAFAAHQSPQVIGKRNLPFQSFRKKLGVFILVPHSEIIS</sequence>
<dbReference type="EMBL" id="UZAF01020248">
    <property type="protein sequence ID" value="VDO67920.1"/>
    <property type="molecule type" value="Genomic_DNA"/>
</dbReference>
<reference evidence="3" key="1">
    <citation type="submission" date="2017-02" db="UniProtKB">
        <authorList>
            <consortium name="WormBaseParasite"/>
        </authorList>
    </citation>
    <scope>IDENTIFICATION</scope>
</reference>
<evidence type="ECO:0000313" key="3">
    <source>
        <dbReference type="WBParaSite" id="HPLM_0001795401-mRNA-1"/>
    </source>
</evidence>
<name>A0A0N4X0Y8_HAEPC</name>
<dbReference type="AlphaFoldDB" id="A0A0N4X0Y8"/>
<reference evidence="1 2" key="2">
    <citation type="submission" date="2018-11" db="EMBL/GenBank/DDBJ databases">
        <authorList>
            <consortium name="Pathogen Informatics"/>
        </authorList>
    </citation>
    <scope>NUCLEOTIDE SEQUENCE [LARGE SCALE GENOMIC DNA]</scope>
    <source>
        <strain evidence="1 2">MHpl1</strain>
    </source>
</reference>
<gene>
    <name evidence="1" type="ORF">HPLM_LOCUS17946</name>
</gene>
<keyword evidence="2" id="KW-1185">Reference proteome</keyword>
<proteinExistence type="predicted"/>
<dbReference type="Proteomes" id="UP000268014">
    <property type="component" value="Unassembled WGS sequence"/>
</dbReference>